<evidence type="ECO:0000256" key="5">
    <source>
        <dbReference type="SAM" id="Phobius"/>
    </source>
</evidence>
<dbReference type="GO" id="GO:0050661">
    <property type="term" value="F:NADP binding"/>
    <property type="evidence" value="ECO:0007669"/>
    <property type="project" value="InterPro"/>
</dbReference>
<gene>
    <name evidence="6" type="ORF">F5X68DRAFT_40654</name>
</gene>
<keyword evidence="5" id="KW-1133">Transmembrane helix</keyword>
<keyword evidence="4" id="KW-0560">Oxidoreductase</keyword>
<evidence type="ECO:0000256" key="2">
    <source>
        <dbReference type="ARBA" id="ARBA00022630"/>
    </source>
</evidence>
<dbReference type="AlphaFoldDB" id="A0A9P8V2T0"/>
<sequence>MSKRYSGEPSSYSQFACIGAGVSGIALGATLKRWYGITDIEFFDRNEQLGGTWLSNQYPGCACDVPSVLYSFSFEPHPGWSRLLPSHDELWRYLDGVATKYDLQKRMTFGVNVEHCEWVEERARWRLTIRGTHGFKKHVAFVHEAQFLFSATGQFCTPRRLNTPGIERFRGPIVHTAEWDHNVRLEGKRVVVFGNGCTGAQVVPRVAAIASHTTHIVRSKHWILPPIDSPLPPWFQATLKWVPGLMFMLRYFVFSIAEKARRGVAMTEKGQIYRDGMRQRAEKYMRDTAPPEYLDMLLPDFEVGCRRRIFDSGYLPCLHANNVQLTDAPVIEIVENGVVTRDGLVEADAIVLATGFETNNFLSDLELIGEGGQTPTMHWEAMGNDGAGAYNCTAMSEFPNFFAILGPNSGTGHTSAVMAAENNINYALRVLRPVLLGKASIACVKPEAEREYVDTLQRQLAETVFNQGGCNSWYVREAGAAGGRWNGSTYPRSQADFWYRSLLPKWSHWEYRGPRTKPTIADNGPALALIILITALVLWILNNDEALAMVEHLGRTAIARFKSSLGQEVS</sequence>
<dbReference type="OrthoDB" id="74360at2759"/>
<dbReference type="Gene3D" id="3.50.50.60">
    <property type="entry name" value="FAD/NAD(P)-binding domain"/>
    <property type="match status" value="2"/>
</dbReference>
<evidence type="ECO:0000313" key="7">
    <source>
        <dbReference type="Proteomes" id="UP000770015"/>
    </source>
</evidence>
<feature type="transmembrane region" description="Helical" evidence="5">
    <location>
        <begin position="520"/>
        <end position="541"/>
    </location>
</feature>
<proteinExistence type="inferred from homology"/>
<accession>A0A9P8V2T0</accession>
<dbReference type="GO" id="GO:0050660">
    <property type="term" value="F:flavin adenine dinucleotide binding"/>
    <property type="evidence" value="ECO:0007669"/>
    <property type="project" value="InterPro"/>
</dbReference>
<keyword evidence="3" id="KW-0274">FAD</keyword>
<dbReference type="SUPFAM" id="SSF51905">
    <property type="entry name" value="FAD/NAD(P)-binding domain"/>
    <property type="match status" value="1"/>
</dbReference>
<dbReference type="InterPro" id="IPR051209">
    <property type="entry name" value="FAD-bind_Monooxygenase_sf"/>
</dbReference>
<dbReference type="InterPro" id="IPR036188">
    <property type="entry name" value="FAD/NAD-bd_sf"/>
</dbReference>
<dbReference type="InterPro" id="IPR020946">
    <property type="entry name" value="Flavin_mOase-like"/>
</dbReference>
<keyword evidence="2" id="KW-0285">Flavoprotein</keyword>
<organism evidence="6 7">
    <name type="scientific">Plectosphaerella plurivora</name>
    <dbReference type="NCBI Taxonomy" id="936078"/>
    <lineage>
        <taxon>Eukaryota</taxon>
        <taxon>Fungi</taxon>
        <taxon>Dikarya</taxon>
        <taxon>Ascomycota</taxon>
        <taxon>Pezizomycotina</taxon>
        <taxon>Sordariomycetes</taxon>
        <taxon>Hypocreomycetidae</taxon>
        <taxon>Glomerellales</taxon>
        <taxon>Plectosphaerellaceae</taxon>
        <taxon>Plectosphaerella</taxon>
    </lineage>
</organism>
<comment type="similarity">
    <text evidence="1">Belongs to the FAD-binding monooxygenase family.</text>
</comment>
<evidence type="ECO:0000313" key="6">
    <source>
        <dbReference type="EMBL" id="KAH6675397.1"/>
    </source>
</evidence>
<comment type="caution">
    <text evidence="6">The sequence shown here is derived from an EMBL/GenBank/DDBJ whole genome shotgun (WGS) entry which is preliminary data.</text>
</comment>
<dbReference type="Pfam" id="PF00743">
    <property type="entry name" value="FMO-like"/>
    <property type="match status" value="1"/>
</dbReference>
<evidence type="ECO:0000256" key="4">
    <source>
        <dbReference type="ARBA" id="ARBA00023002"/>
    </source>
</evidence>
<reference evidence="6" key="1">
    <citation type="journal article" date="2021" name="Nat. Commun.">
        <title>Genetic determinants of endophytism in the Arabidopsis root mycobiome.</title>
        <authorList>
            <person name="Mesny F."/>
            <person name="Miyauchi S."/>
            <person name="Thiergart T."/>
            <person name="Pickel B."/>
            <person name="Atanasova L."/>
            <person name="Karlsson M."/>
            <person name="Huettel B."/>
            <person name="Barry K.W."/>
            <person name="Haridas S."/>
            <person name="Chen C."/>
            <person name="Bauer D."/>
            <person name="Andreopoulos W."/>
            <person name="Pangilinan J."/>
            <person name="LaButti K."/>
            <person name="Riley R."/>
            <person name="Lipzen A."/>
            <person name="Clum A."/>
            <person name="Drula E."/>
            <person name="Henrissat B."/>
            <person name="Kohler A."/>
            <person name="Grigoriev I.V."/>
            <person name="Martin F.M."/>
            <person name="Hacquard S."/>
        </authorList>
    </citation>
    <scope>NUCLEOTIDE SEQUENCE</scope>
    <source>
        <strain evidence="6">MPI-SDFR-AT-0117</strain>
    </source>
</reference>
<keyword evidence="5" id="KW-0472">Membrane</keyword>
<dbReference type="GO" id="GO:0004499">
    <property type="term" value="F:N,N-dimethylaniline monooxygenase activity"/>
    <property type="evidence" value="ECO:0007669"/>
    <property type="project" value="InterPro"/>
</dbReference>
<evidence type="ECO:0000256" key="1">
    <source>
        <dbReference type="ARBA" id="ARBA00010139"/>
    </source>
</evidence>
<keyword evidence="6" id="KW-0503">Monooxygenase</keyword>
<dbReference type="Proteomes" id="UP000770015">
    <property type="component" value="Unassembled WGS sequence"/>
</dbReference>
<dbReference type="PANTHER" id="PTHR42877">
    <property type="entry name" value="L-ORNITHINE N(5)-MONOOXYGENASE-RELATED"/>
    <property type="match status" value="1"/>
</dbReference>
<dbReference type="PANTHER" id="PTHR42877:SF10">
    <property type="entry name" value="L-ORNITHINE N(5)-OXYGENASE"/>
    <property type="match status" value="1"/>
</dbReference>
<dbReference type="EMBL" id="JAGSXJ010000025">
    <property type="protein sequence ID" value="KAH6675397.1"/>
    <property type="molecule type" value="Genomic_DNA"/>
</dbReference>
<keyword evidence="7" id="KW-1185">Reference proteome</keyword>
<evidence type="ECO:0000256" key="3">
    <source>
        <dbReference type="ARBA" id="ARBA00022827"/>
    </source>
</evidence>
<protein>
    <submittedName>
        <fullName evidence="6">Monooxygenase</fullName>
    </submittedName>
</protein>
<name>A0A9P8V2T0_9PEZI</name>
<keyword evidence="5" id="KW-0812">Transmembrane</keyword>